<keyword evidence="5" id="KW-1185">Reference proteome</keyword>
<dbReference type="InterPro" id="IPR029030">
    <property type="entry name" value="Caspase-like_dom_sf"/>
</dbReference>
<feature type="compositionally biased region" description="Basic and acidic residues" evidence="1">
    <location>
        <begin position="333"/>
        <end position="343"/>
    </location>
</feature>
<evidence type="ECO:0000256" key="2">
    <source>
        <dbReference type="SAM" id="Phobius"/>
    </source>
</evidence>
<evidence type="ECO:0000313" key="5">
    <source>
        <dbReference type="Proteomes" id="UP000239203"/>
    </source>
</evidence>
<dbReference type="OrthoDB" id="3542505at2"/>
<dbReference type="RefSeq" id="WP_104479142.1">
    <property type="nucleotide sequence ID" value="NZ_CP154825.1"/>
</dbReference>
<evidence type="ECO:0000256" key="1">
    <source>
        <dbReference type="SAM" id="MobiDB-lite"/>
    </source>
</evidence>
<dbReference type="EMBL" id="PTIX01000006">
    <property type="protein sequence ID" value="PPK67845.1"/>
    <property type="molecule type" value="Genomic_DNA"/>
</dbReference>
<evidence type="ECO:0000259" key="3">
    <source>
        <dbReference type="Pfam" id="PF00656"/>
    </source>
</evidence>
<proteinExistence type="predicted"/>
<dbReference type="GO" id="GO:0006508">
    <property type="term" value="P:proteolysis"/>
    <property type="evidence" value="ECO:0007669"/>
    <property type="project" value="InterPro"/>
</dbReference>
<dbReference type="NCBIfam" id="NF047832">
    <property type="entry name" value="caspase_w_EACC1"/>
    <property type="match status" value="1"/>
</dbReference>
<reference evidence="4 5" key="1">
    <citation type="submission" date="2018-02" db="EMBL/GenBank/DDBJ databases">
        <title>Genomic Encyclopedia of Archaeal and Bacterial Type Strains, Phase II (KMG-II): from individual species to whole genera.</title>
        <authorList>
            <person name="Goeker M."/>
        </authorList>
    </citation>
    <scope>NUCLEOTIDE SEQUENCE [LARGE SCALE GENOMIC DNA]</scope>
    <source>
        <strain evidence="4 5">YU 961-1</strain>
    </source>
</reference>
<feature type="region of interest" description="Disordered" evidence="1">
    <location>
        <begin position="242"/>
        <end position="261"/>
    </location>
</feature>
<keyword evidence="2" id="KW-0812">Transmembrane</keyword>
<feature type="domain" description="Peptidase C14 caspase" evidence="3">
    <location>
        <begin position="11"/>
        <end position="220"/>
    </location>
</feature>
<feature type="transmembrane region" description="Helical" evidence="2">
    <location>
        <begin position="438"/>
        <end position="457"/>
    </location>
</feature>
<dbReference type="GO" id="GO:0004197">
    <property type="term" value="F:cysteine-type endopeptidase activity"/>
    <property type="evidence" value="ECO:0007669"/>
    <property type="project" value="InterPro"/>
</dbReference>
<keyword evidence="2" id="KW-1133">Transmembrane helix</keyword>
<dbReference type="SUPFAM" id="SSF52129">
    <property type="entry name" value="Caspase-like"/>
    <property type="match status" value="1"/>
</dbReference>
<organism evidence="4 5">
    <name type="scientific">Actinokineospora auranticolor</name>
    <dbReference type="NCBI Taxonomy" id="155976"/>
    <lineage>
        <taxon>Bacteria</taxon>
        <taxon>Bacillati</taxon>
        <taxon>Actinomycetota</taxon>
        <taxon>Actinomycetes</taxon>
        <taxon>Pseudonocardiales</taxon>
        <taxon>Pseudonocardiaceae</taxon>
        <taxon>Actinokineospora</taxon>
    </lineage>
</organism>
<keyword evidence="2" id="KW-0472">Membrane</keyword>
<dbReference type="Proteomes" id="UP000239203">
    <property type="component" value="Unassembled WGS sequence"/>
</dbReference>
<sequence>MTVLPHRAHSRVVLIGTSDFRHADRLPPLPAVHNNLADLERALCDPETGIVDRAQCTVLDTPDSVTSLMQRLRRPVGQAEDLLVVYYSGHGIRHEHRHELYLTVHDTDPAMLAGTAVPFEWLKEAIEDSPARTKLLILDCCYSGLAVGAMSAGEEVRDIRVAGTSVITSSPGNQISHSPPGDEYTAFSGELITLLRNGSNLPGVPLTVAELYRSLVAAMNRRDLPKPKFKSTDTSSDLLLRRVPEPRLPEPPSVKPEAAKPEAAGLVAEVPVAEVPSVAEVPPIVDAPAIPMPGVVKPLTRFPSLATPKPRVRSVAKKRAVPTESDGVPAQRSTEKVEDERPETVARPAASRLTPVLWVVFFMGFPVSLGGILSAITAEPPEGDPKDLLFGLVWLGASALIILLIRFRFAPRRAGRQVGHVEALRITLVEPVSRWPRYVIGPALGFSLLMAVVAPFADVTSTTPGSISGFATQCMMLLMFLMLSATFVAALRVRARA</sequence>
<dbReference type="InterPro" id="IPR011600">
    <property type="entry name" value="Pept_C14_caspase"/>
</dbReference>
<feature type="region of interest" description="Disordered" evidence="1">
    <location>
        <begin position="313"/>
        <end position="343"/>
    </location>
</feature>
<feature type="transmembrane region" description="Helical" evidence="2">
    <location>
        <begin position="469"/>
        <end position="491"/>
    </location>
</feature>
<dbReference type="AlphaFoldDB" id="A0A2S6GRF9"/>
<dbReference type="Gene3D" id="3.40.50.1460">
    <property type="match status" value="1"/>
</dbReference>
<name>A0A2S6GRF9_9PSEU</name>
<comment type="caution">
    <text evidence="4">The sequence shown here is derived from an EMBL/GenBank/DDBJ whole genome shotgun (WGS) entry which is preliminary data.</text>
</comment>
<protein>
    <submittedName>
        <fullName evidence="4">Caspase domain-containing protein</fullName>
    </submittedName>
</protein>
<dbReference type="Pfam" id="PF00656">
    <property type="entry name" value="Peptidase_C14"/>
    <property type="match status" value="1"/>
</dbReference>
<feature type="transmembrane region" description="Helical" evidence="2">
    <location>
        <begin position="356"/>
        <end position="376"/>
    </location>
</feature>
<gene>
    <name evidence="4" type="ORF">CLV40_10675</name>
</gene>
<accession>A0A2S6GRF9</accession>
<evidence type="ECO:0000313" key="4">
    <source>
        <dbReference type="EMBL" id="PPK67845.1"/>
    </source>
</evidence>
<feature type="transmembrane region" description="Helical" evidence="2">
    <location>
        <begin position="388"/>
        <end position="407"/>
    </location>
</feature>